<feature type="region of interest" description="Disordered" evidence="1">
    <location>
        <begin position="332"/>
        <end position="352"/>
    </location>
</feature>
<dbReference type="RefSeq" id="WP_068771358.1">
    <property type="nucleotide sequence ID" value="NZ_CP109796.1"/>
</dbReference>
<protein>
    <submittedName>
        <fullName evidence="2">Uncharacterized protein</fullName>
    </submittedName>
</protein>
<sequence length="551" mass="56207">MTVSANIPVLPAEMAPPALPVTPGNPEAAGDGGATAHDDFEGLMEQVASGENGRPAVPAATSAIEDAGAPCDEDADGVAKEEDDSSAEEKNAPMMPGLWMPGAVADDSGSHGLDTLVAGSGDAGGDDGPQEGEADSLKMTPGPEGRDARARLLPDAGAPAIASDSVIPRGETFVHRISRRMTNADAGGMTELPPQPAAGTPPLRQATGGADAGTIPPDHAEIPDGSEIPADPKMPAQAERFPAAQAGIRADGVAVPDAGMARQPAPLMPAGVAKPETNLVSDIQIHNEEDGVWQDEPDSGEAEPSATVAVTPDRAAYFAGRNFGLLRGAGGRADAAENNTPEPVDNKHLGGNGKQVGIESAKSAVHMSADSATASVPLPGPAVSGVQGGNVSSGVEAVRLVEKVIEAADGLAGTHQGKVTVEVDLEHAGPVSVEVSLRDGQLHAVFRSDSQTMRESLALAWRQHGARAADSALPWAEPQIVPSRPSGNGNMDTGGFQEQAGFHSGEERQPRPGGTPHAPDEPGPFSRKRKESSPEITTGERTRTRLLATTA</sequence>
<evidence type="ECO:0000256" key="1">
    <source>
        <dbReference type="SAM" id="MobiDB-lite"/>
    </source>
</evidence>
<dbReference type="InterPro" id="IPR038610">
    <property type="entry name" value="FliK-like_C_sf"/>
</dbReference>
<comment type="caution">
    <text evidence="2">The sequence shown here is derived from an EMBL/GenBank/DDBJ whole genome shotgun (WGS) entry which is preliminary data.</text>
</comment>
<keyword evidence="3" id="KW-1185">Reference proteome</keyword>
<accession>A0A178IF34</accession>
<feature type="region of interest" description="Disordered" evidence="1">
    <location>
        <begin position="468"/>
        <end position="551"/>
    </location>
</feature>
<dbReference type="STRING" id="1184151.AW736_16295"/>
<name>A0A178IF34_9BACT</name>
<dbReference type="AlphaFoldDB" id="A0A178IF34"/>
<organism evidence="2 3">
    <name type="scientific">Termitidicoccus mucosus</name>
    <dbReference type="NCBI Taxonomy" id="1184151"/>
    <lineage>
        <taxon>Bacteria</taxon>
        <taxon>Pseudomonadati</taxon>
        <taxon>Verrucomicrobiota</taxon>
        <taxon>Opitutia</taxon>
        <taxon>Opitutales</taxon>
        <taxon>Opitutaceae</taxon>
        <taxon>Termitidicoccus</taxon>
    </lineage>
</organism>
<feature type="compositionally biased region" description="Acidic residues" evidence="1">
    <location>
        <begin position="124"/>
        <end position="134"/>
    </location>
</feature>
<evidence type="ECO:0000313" key="3">
    <source>
        <dbReference type="Proteomes" id="UP000078486"/>
    </source>
</evidence>
<proteinExistence type="predicted"/>
<feature type="compositionally biased region" description="Acidic residues" evidence="1">
    <location>
        <begin position="71"/>
        <end position="86"/>
    </location>
</feature>
<feature type="region of interest" description="Disordered" evidence="1">
    <location>
        <begin position="67"/>
        <end position="150"/>
    </location>
</feature>
<feature type="region of interest" description="Disordered" evidence="1">
    <location>
        <begin position="185"/>
        <end position="233"/>
    </location>
</feature>
<dbReference type="EMBL" id="LRRQ01000126">
    <property type="protein sequence ID" value="OAM88624.1"/>
    <property type="molecule type" value="Genomic_DNA"/>
</dbReference>
<dbReference type="Gene3D" id="3.30.750.140">
    <property type="match status" value="1"/>
</dbReference>
<reference evidence="2 3" key="1">
    <citation type="submission" date="2016-01" db="EMBL/GenBank/DDBJ databases">
        <title>High potential of lignocellulose degradation of a new Verrucomicrobia species.</title>
        <authorList>
            <person name="Wang Y."/>
            <person name="Shi Y."/>
            <person name="Qiu Z."/>
            <person name="Liu S."/>
            <person name="Yang H."/>
        </authorList>
    </citation>
    <scope>NUCLEOTIDE SEQUENCE [LARGE SCALE GENOMIC DNA]</scope>
    <source>
        <strain evidence="2 3">TSB47</strain>
    </source>
</reference>
<feature type="region of interest" description="Disordered" evidence="1">
    <location>
        <begin position="1"/>
        <end position="39"/>
    </location>
</feature>
<evidence type="ECO:0000313" key="2">
    <source>
        <dbReference type="EMBL" id="OAM88624.1"/>
    </source>
</evidence>
<dbReference type="Proteomes" id="UP000078486">
    <property type="component" value="Unassembled WGS sequence"/>
</dbReference>
<gene>
    <name evidence="2" type="ORF">AW736_16295</name>
</gene>